<dbReference type="GeneID" id="38143420"/>
<evidence type="ECO:0008006" key="4">
    <source>
        <dbReference type="Google" id="ProtNLM"/>
    </source>
</evidence>
<sequence length="314" mass="35936">MSLTKKTTHLDYMPTRLVAAMVTQIFLYMIDSGFHYGYICTGEALVFLHNPKINPTIVQNIPCVSRIRMCRTMNCASTGPLPAKCMGSRFKRWPSNLSLEMRSEVRNARARARCQPVVSTPKHSSTEGSGNIKYPDWKPHYSQRHSIGLQEFTHHFHCQLAGGRVFGFEQLHTCGRTENRYLGKKQHRLQAEGQHIPWYHGRRMTQKMILSRSGTRLQHARNKALAEICSCGATHCDSEWRNMLWDDLSGHLVVVDLEDMKWLKRPGALDYISDSTQRTRCVGAMKYKPGFKKVEYTVNSMAVSQALPLRSKSF</sequence>
<feature type="region of interest" description="Disordered" evidence="1">
    <location>
        <begin position="110"/>
        <end position="135"/>
    </location>
</feature>
<accession>A0A3F3PIR3</accession>
<dbReference type="RefSeq" id="XP_026619841.1">
    <property type="nucleotide sequence ID" value="XM_026775064.1"/>
</dbReference>
<gene>
    <name evidence="2" type="ORF">BDQ94DRAFT_186124</name>
</gene>
<reference evidence="2 3" key="1">
    <citation type="submission" date="2018-07" db="EMBL/GenBank/DDBJ databases">
        <title>The genomes of Aspergillus section Nigri reveals drivers in fungal speciation.</title>
        <authorList>
            <consortium name="DOE Joint Genome Institute"/>
            <person name="Vesth T.C."/>
            <person name="Nybo J."/>
            <person name="Theobald S."/>
            <person name="Brandl J."/>
            <person name="Frisvad J.C."/>
            <person name="Nielsen K.F."/>
            <person name="Lyhne E.K."/>
            <person name="Kogle M.E."/>
            <person name="Kuo A."/>
            <person name="Riley R."/>
            <person name="Clum A."/>
            <person name="Nolan M."/>
            <person name="Lipzen A."/>
            <person name="Salamov A."/>
            <person name="Henrissat B."/>
            <person name="Wiebenga A."/>
            <person name="De vries R.P."/>
            <person name="Grigoriev I.V."/>
            <person name="Mortensen U.H."/>
            <person name="Andersen M.R."/>
            <person name="Baker S.E."/>
        </authorList>
    </citation>
    <scope>NUCLEOTIDE SEQUENCE [LARGE SCALE GENOMIC DNA]</scope>
    <source>
        <strain evidence="2 3">CBS 139.54b</strain>
    </source>
</reference>
<dbReference type="STRING" id="1341132.A0A3F3PIR3"/>
<organism evidence="2 3">
    <name type="scientific">Aspergillus welwitschiae</name>
    <dbReference type="NCBI Taxonomy" id="1341132"/>
    <lineage>
        <taxon>Eukaryota</taxon>
        <taxon>Fungi</taxon>
        <taxon>Dikarya</taxon>
        <taxon>Ascomycota</taxon>
        <taxon>Pezizomycotina</taxon>
        <taxon>Eurotiomycetes</taxon>
        <taxon>Eurotiomycetidae</taxon>
        <taxon>Eurotiales</taxon>
        <taxon>Aspergillaceae</taxon>
        <taxon>Aspergillus</taxon>
        <taxon>Aspergillus subgen. Circumdati</taxon>
    </lineage>
</organism>
<dbReference type="AlphaFoldDB" id="A0A3F3PIR3"/>
<protein>
    <recommendedName>
        <fullName evidence="4">Aminoglycoside phosphotransferase domain-containing protein</fullName>
    </recommendedName>
</protein>
<feature type="compositionally biased region" description="Polar residues" evidence="1">
    <location>
        <begin position="117"/>
        <end position="129"/>
    </location>
</feature>
<evidence type="ECO:0000256" key="1">
    <source>
        <dbReference type="SAM" id="MobiDB-lite"/>
    </source>
</evidence>
<proteinExistence type="predicted"/>
<dbReference type="EMBL" id="KZ852115">
    <property type="protein sequence ID" value="RDH26819.1"/>
    <property type="molecule type" value="Genomic_DNA"/>
</dbReference>
<keyword evidence="3" id="KW-1185">Reference proteome</keyword>
<dbReference type="Proteomes" id="UP000253729">
    <property type="component" value="Unassembled WGS sequence"/>
</dbReference>
<evidence type="ECO:0000313" key="2">
    <source>
        <dbReference type="EMBL" id="RDH26819.1"/>
    </source>
</evidence>
<name>A0A3F3PIR3_9EURO</name>
<evidence type="ECO:0000313" key="3">
    <source>
        <dbReference type="Proteomes" id="UP000253729"/>
    </source>
</evidence>